<reference evidence="3 4" key="1">
    <citation type="submission" date="2018-06" db="EMBL/GenBank/DDBJ databases">
        <authorList>
            <consortium name="Pathogen Informatics"/>
            <person name="Doyle S."/>
        </authorList>
    </citation>
    <scope>NUCLEOTIDE SEQUENCE [LARGE SCALE GENOMIC DNA]</scope>
    <source>
        <strain evidence="3 4">NCTC13533</strain>
    </source>
</reference>
<evidence type="ECO:0000256" key="1">
    <source>
        <dbReference type="SAM" id="Phobius"/>
    </source>
</evidence>
<keyword evidence="5" id="KW-1185">Reference proteome</keyword>
<sequence length="241" mass="28337">MMTETQENQVTDYLIFQQLPLDILLEIKDHMISQISDIRINEHLSFEDAFLKVKKSWDGEFKMVSYLLFSPVELPLIAKKVMKEKYNSLLKKSFLIGLIFFGINLLLIYSSKNQEEYKLFFRLMNGVFLLALVAVWIFNMKIWKYTKADLKYKGKCFYTMYQKNVGLMVISAVSMIQVVGKNGHYAYQFFKNQNTTEIFGVIVTLLIPFLLQTAIIFTLLNFYEHKKSLKKLHNFLEPSVK</sequence>
<reference evidence="5" key="2">
    <citation type="submission" date="2018-11" db="EMBL/GenBank/DDBJ databases">
        <title>Proposal to divide the Flavobacteriaceae and reorganize its genera based on Amino Acid Identity values calculated from whole genome sequences.</title>
        <authorList>
            <person name="Nicholson A.C."/>
            <person name="Gulvik C.A."/>
            <person name="Whitney A.M."/>
            <person name="Humrighouse B.W."/>
            <person name="Bell M."/>
            <person name="Holmes B."/>
            <person name="Steigerwalt A.G."/>
            <person name="Villarma A."/>
            <person name="Sheth M."/>
            <person name="Batra D."/>
            <person name="Pryor J."/>
            <person name="Bernardet J.-F."/>
            <person name="Hugo C."/>
            <person name="Kampfer P."/>
            <person name="Newman J."/>
            <person name="McQuiston J.R."/>
        </authorList>
    </citation>
    <scope>NUCLEOTIDE SEQUENCE [LARGE SCALE GENOMIC DNA]</scope>
    <source>
        <strain evidence="5">G0188</strain>
    </source>
</reference>
<dbReference type="KEGG" id="ccau:EG346_08700"/>
<dbReference type="OrthoDB" id="1246786at2"/>
<evidence type="ECO:0000313" key="4">
    <source>
        <dbReference type="Proteomes" id="UP000255224"/>
    </source>
</evidence>
<accession>A0A3G6NJI0</accession>
<dbReference type="EMBL" id="CP033920">
    <property type="protein sequence ID" value="AZA48254.1"/>
    <property type="molecule type" value="Genomic_DNA"/>
</dbReference>
<feature type="transmembrane region" description="Helical" evidence="1">
    <location>
        <begin position="160"/>
        <end position="178"/>
    </location>
</feature>
<feature type="transmembrane region" description="Helical" evidence="1">
    <location>
        <begin position="89"/>
        <end position="107"/>
    </location>
</feature>
<gene>
    <name evidence="2" type="ORF">EG346_08700</name>
    <name evidence="3" type="ORF">NCTC13533_00098</name>
</gene>
<accession>A0A376DN44</accession>
<evidence type="ECO:0000313" key="3">
    <source>
        <dbReference type="EMBL" id="STC91556.1"/>
    </source>
</evidence>
<proteinExistence type="predicted"/>
<dbReference type="Proteomes" id="UP000255224">
    <property type="component" value="Unassembled WGS sequence"/>
</dbReference>
<feature type="transmembrane region" description="Helical" evidence="1">
    <location>
        <begin position="198"/>
        <end position="223"/>
    </location>
</feature>
<keyword evidence="1" id="KW-0472">Membrane</keyword>
<reference evidence="2" key="3">
    <citation type="submission" date="2018-11" db="EMBL/GenBank/DDBJ databases">
        <title>Proposal to divide the Flavobacteriaceae and reorganize its genera based on Amino Acid Identity values calculated from whole genome sequences.</title>
        <authorList>
            <person name="Nicholson A.C."/>
            <person name="Gulvik C.A."/>
            <person name="Whitney A.M."/>
            <person name="Humrighouse B.W."/>
            <person name="Bell M."/>
            <person name="Holmes B."/>
            <person name="Steigerwalt A."/>
            <person name="Villarma A."/>
            <person name="Sheth M."/>
            <person name="Batra D."/>
            <person name="Pryor J."/>
            <person name="Bernardet J.-F."/>
            <person name="Hugo C."/>
            <person name="Kampfer P."/>
            <person name="Newman J."/>
            <person name="Mcquiston J.R."/>
        </authorList>
    </citation>
    <scope>NUCLEOTIDE SEQUENCE [LARGE SCALE GENOMIC DNA]</scope>
    <source>
        <strain evidence="2">G0188</strain>
    </source>
</reference>
<keyword evidence="1" id="KW-1133">Transmembrane helix</keyword>
<dbReference type="EMBL" id="UFVQ01000003">
    <property type="protein sequence ID" value="STC91556.1"/>
    <property type="molecule type" value="Genomic_DNA"/>
</dbReference>
<evidence type="ECO:0000313" key="2">
    <source>
        <dbReference type="EMBL" id="AZA48254.1"/>
    </source>
</evidence>
<organism evidence="3 4">
    <name type="scientific">Chryseobacterium carnipullorum</name>
    <dbReference type="NCBI Taxonomy" id="1124835"/>
    <lineage>
        <taxon>Bacteria</taxon>
        <taxon>Pseudomonadati</taxon>
        <taxon>Bacteroidota</taxon>
        <taxon>Flavobacteriia</taxon>
        <taxon>Flavobacteriales</taxon>
        <taxon>Weeksellaceae</taxon>
        <taxon>Chryseobacterium group</taxon>
        <taxon>Chryseobacterium</taxon>
    </lineage>
</organism>
<feature type="transmembrane region" description="Helical" evidence="1">
    <location>
        <begin position="119"/>
        <end position="139"/>
    </location>
</feature>
<dbReference type="Proteomes" id="UP000273270">
    <property type="component" value="Chromosome"/>
</dbReference>
<name>A0A376DN44_CHRCU</name>
<protein>
    <submittedName>
        <fullName evidence="3">Uncharacterized protein</fullName>
    </submittedName>
</protein>
<keyword evidence="1" id="KW-0812">Transmembrane</keyword>
<evidence type="ECO:0000313" key="5">
    <source>
        <dbReference type="Proteomes" id="UP000273270"/>
    </source>
</evidence>
<dbReference type="RefSeq" id="WP_123878040.1">
    <property type="nucleotide sequence ID" value="NZ_CP033920.1"/>
</dbReference>
<dbReference type="AlphaFoldDB" id="A0A376DN44"/>